<reference evidence="9 11" key="1">
    <citation type="submission" date="2020-01" db="EMBL/GenBank/DDBJ databases">
        <title>the WGS Modestobacter muralis CPCC 204518.</title>
        <authorList>
            <person name="Jiang Z."/>
        </authorList>
    </citation>
    <scope>NUCLEOTIDE SEQUENCE [LARGE SCALE GENOMIC DNA]</scope>
    <source>
        <strain evidence="9 11">DSM 100205</strain>
    </source>
</reference>
<evidence type="ECO:0000256" key="1">
    <source>
        <dbReference type="ARBA" id="ARBA00002633"/>
    </source>
</evidence>
<evidence type="ECO:0000256" key="5">
    <source>
        <dbReference type="ARBA" id="ARBA00026025"/>
    </source>
</evidence>
<dbReference type="Pfam" id="PF00466">
    <property type="entry name" value="Ribosomal_L10"/>
    <property type="match status" value="1"/>
</dbReference>
<evidence type="ECO:0000256" key="2">
    <source>
        <dbReference type="ARBA" id="ARBA00008889"/>
    </source>
</evidence>
<dbReference type="CDD" id="cd05797">
    <property type="entry name" value="Ribosomal_L10"/>
    <property type="match status" value="1"/>
</dbReference>
<dbReference type="EMBL" id="JAAGWH010000051">
    <property type="protein sequence ID" value="NEK95896.1"/>
    <property type="molecule type" value="Genomic_DNA"/>
</dbReference>
<dbReference type="EMBL" id="JAAGWB010000053">
    <property type="protein sequence ID" value="NEN52784.1"/>
    <property type="molecule type" value="Genomic_DNA"/>
</dbReference>
<evidence type="ECO:0000256" key="3">
    <source>
        <dbReference type="ARBA" id="ARBA00022980"/>
    </source>
</evidence>
<organism evidence="9 11">
    <name type="scientific">Modestobacter muralis</name>
    <dbReference type="NCBI Taxonomy" id="1608614"/>
    <lineage>
        <taxon>Bacteria</taxon>
        <taxon>Bacillati</taxon>
        <taxon>Actinomycetota</taxon>
        <taxon>Actinomycetes</taxon>
        <taxon>Geodermatophilales</taxon>
        <taxon>Geodermatophilaceae</taxon>
        <taxon>Modestobacter</taxon>
    </lineage>
</organism>
<dbReference type="Gene3D" id="6.10.250.290">
    <property type="match status" value="1"/>
</dbReference>
<evidence type="ECO:0000313" key="12">
    <source>
        <dbReference type="Proteomes" id="UP000471152"/>
    </source>
</evidence>
<keyword evidence="11" id="KW-1185">Reference proteome</keyword>
<dbReference type="InterPro" id="IPR002363">
    <property type="entry name" value="Ribosomal_uL10_CS_bac"/>
</dbReference>
<dbReference type="GO" id="GO:0006412">
    <property type="term" value="P:translation"/>
    <property type="evidence" value="ECO:0007669"/>
    <property type="project" value="UniProtKB-UniRule"/>
</dbReference>
<keyword evidence="4 7" id="KW-0687">Ribonucleoprotein</keyword>
<dbReference type="SUPFAM" id="SSF160369">
    <property type="entry name" value="Ribosomal protein L10-like"/>
    <property type="match status" value="1"/>
</dbReference>
<name>A0A6P0EZI8_9ACTN</name>
<protein>
    <recommendedName>
        <fullName evidence="6 7">Large ribosomal subunit protein uL10</fullName>
    </recommendedName>
</protein>
<keyword evidence="7" id="KW-0694">RNA-binding</keyword>
<feature type="compositionally biased region" description="Low complexity" evidence="8">
    <location>
        <begin position="177"/>
        <end position="214"/>
    </location>
</feature>
<sequence length="214" mass="21836">MPTQAKAAVIEEITERFQNSSAAVLTEYRGLTVAQLTTLRRDLGAGSSYAVVKNTLTKRAADAVGHSDLAPLLTGPTAIAFIEGDPVVAAKAIRDFAKANPLLVVKGGVVEGRTVDAAEVIRLADVESREVLLAKLAGAMKGNLTKAAGLFQAPLSQVARLAAALQEKKEAAGESLPAADAPAADDAATDDVTVAADTTPDTTDAAADTAVSTD</sequence>
<evidence type="ECO:0000256" key="8">
    <source>
        <dbReference type="SAM" id="MobiDB-lite"/>
    </source>
</evidence>
<dbReference type="Proteomes" id="UP000471152">
    <property type="component" value="Unassembled WGS sequence"/>
</dbReference>
<dbReference type="GO" id="GO:0070180">
    <property type="term" value="F:large ribosomal subunit rRNA binding"/>
    <property type="evidence" value="ECO:0007669"/>
    <property type="project" value="UniProtKB-UniRule"/>
</dbReference>
<comment type="caution">
    <text evidence="9">The sequence shown here is derived from an EMBL/GenBank/DDBJ whole genome shotgun (WGS) entry which is preliminary data.</text>
</comment>
<dbReference type="Proteomes" id="UP000468828">
    <property type="component" value="Unassembled WGS sequence"/>
</dbReference>
<dbReference type="InterPro" id="IPR022973">
    <property type="entry name" value="Ribosomal_uL10_bac"/>
</dbReference>
<dbReference type="InterPro" id="IPR047865">
    <property type="entry name" value="Ribosomal_uL10_bac_type"/>
</dbReference>
<dbReference type="PANTHER" id="PTHR11560">
    <property type="entry name" value="39S RIBOSOMAL PROTEIN L10, MITOCHONDRIAL"/>
    <property type="match status" value="1"/>
</dbReference>
<dbReference type="PROSITE" id="PS01109">
    <property type="entry name" value="RIBOSOMAL_L10"/>
    <property type="match status" value="1"/>
</dbReference>
<dbReference type="InterPro" id="IPR001790">
    <property type="entry name" value="Ribosomal_uL10"/>
</dbReference>
<comment type="subunit">
    <text evidence="5 7">Part of the ribosomal stalk of the 50S ribosomal subunit. The N-terminus interacts with L11 and the large rRNA to form the base of the stalk. The C-terminus forms an elongated spine to which L12 dimers bind in a sequential fashion forming a multimeric L10(L12)X complex.</text>
</comment>
<keyword evidence="7" id="KW-0699">rRNA-binding</keyword>
<dbReference type="HAMAP" id="MF_00362">
    <property type="entry name" value="Ribosomal_uL10"/>
    <property type="match status" value="1"/>
</dbReference>
<dbReference type="NCBIfam" id="NF000955">
    <property type="entry name" value="PRK00099.1-1"/>
    <property type="match status" value="1"/>
</dbReference>
<evidence type="ECO:0000256" key="7">
    <source>
        <dbReference type="HAMAP-Rule" id="MF_00362"/>
    </source>
</evidence>
<accession>A0A6P0EZI8</accession>
<comment type="function">
    <text evidence="1 7">Forms part of the ribosomal stalk, playing a central role in the interaction of the ribosome with GTP-bound translation factors.</text>
</comment>
<dbReference type="GO" id="GO:0003735">
    <property type="term" value="F:structural constituent of ribosome"/>
    <property type="evidence" value="ECO:0007669"/>
    <property type="project" value="InterPro"/>
</dbReference>
<dbReference type="GO" id="GO:0015934">
    <property type="term" value="C:large ribosomal subunit"/>
    <property type="evidence" value="ECO:0007669"/>
    <property type="project" value="InterPro"/>
</dbReference>
<comment type="similarity">
    <text evidence="2 7">Belongs to the universal ribosomal protein uL10 family.</text>
</comment>
<reference evidence="10 12" key="2">
    <citation type="submission" date="2020-02" db="EMBL/GenBank/DDBJ databases">
        <title>The WGS of Modestobacter muralis DSM 100205.</title>
        <authorList>
            <person name="Jiang Z."/>
        </authorList>
    </citation>
    <scope>NUCLEOTIDE SEQUENCE [LARGE SCALE GENOMIC DNA]</scope>
    <source>
        <strain evidence="10 12">DSM 100205</strain>
    </source>
</reference>
<evidence type="ECO:0000256" key="6">
    <source>
        <dbReference type="ARBA" id="ARBA00035202"/>
    </source>
</evidence>
<evidence type="ECO:0000256" key="4">
    <source>
        <dbReference type="ARBA" id="ARBA00023274"/>
    </source>
</evidence>
<gene>
    <name evidence="7 9" type="primary">rplJ</name>
    <name evidence="10" type="ORF">G3R41_17915</name>
    <name evidence="9" type="ORF">GCU67_17265</name>
</gene>
<dbReference type="Gene3D" id="3.30.70.1730">
    <property type="match status" value="1"/>
</dbReference>
<dbReference type="AlphaFoldDB" id="A0A6P0EZI8"/>
<proteinExistence type="inferred from homology"/>
<dbReference type="InterPro" id="IPR043141">
    <property type="entry name" value="Ribosomal_uL10-like_sf"/>
</dbReference>
<feature type="region of interest" description="Disordered" evidence="8">
    <location>
        <begin position="171"/>
        <end position="214"/>
    </location>
</feature>
<evidence type="ECO:0000313" key="11">
    <source>
        <dbReference type="Proteomes" id="UP000468828"/>
    </source>
</evidence>
<evidence type="ECO:0000313" key="10">
    <source>
        <dbReference type="EMBL" id="NEN52784.1"/>
    </source>
</evidence>
<evidence type="ECO:0000313" key="9">
    <source>
        <dbReference type="EMBL" id="NEK95896.1"/>
    </source>
</evidence>
<keyword evidence="3 7" id="KW-0689">Ribosomal protein</keyword>